<evidence type="ECO:0000256" key="2">
    <source>
        <dbReference type="ARBA" id="ARBA00022555"/>
    </source>
</evidence>
<dbReference type="GO" id="GO:0000049">
    <property type="term" value="F:tRNA binding"/>
    <property type="evidence" value="ECO:0007669"/>
    <property type="project" value="UniProtKB-KW"/>
</dbReference>
<dbReference type="GO" id="GO:0004045">
    <property type="term" value="F:peptidyl-tRNA hydrolase activity"/>
    <property type="evidence" value="ECO:0007669"/>
    <property type="project" value="UniProtKB-EC"/>
</dbReference>
<keyword evidence="3" id="KW-0378">Hydrolase</keyword>
<dbReference type="PANTHER" id="PTHR17224:SF1">
    <property type="entry name" value="PEPTIDYL-TRNA HYDROLASE"/>
    <property type="match status" value="1"/>
</dbReference>
<dbReference type="STRING" id="578459.A0A0P9GH79"/>
<evidence type="ECO:0000256" key="4">
    <source>
        <dbReference type="ARBA" id="ARBA00022884"/>
    </source>
</evidence>
<dbReference type="EC" id="3.1.1.29" evidence="1"/>
<comment type="similarity">
    <text evidence="5">Belongs to the PTH family.</text>
</comment>
<evidence type="ECO:0000313" key="7">
    <source>
        <dbReference type="EMBL" id="KPV72279.1"/>
    </source>
</evidence>
<dbReference type="AlphaFoldDB" id="A0A0P9GH79"/>
<gene>
    <name evidence="7" type="ORF">RHOBADRAFT_56091</name>
</gene>
<sequence>MRRTSSRAPPAVPRPPACLLEPCFCQYKVQNRPVLRRLFLGVDNRFIASTCFLHLSNRLTVAARRLVVVGLGNYTHPLTRHSVGHVLLKNLAKRAAASPSRLSGSATLLSTKYGRHTSWTSRILLAAPPSAADQTPLEVLFVLPRALMNVSGPAAAAAFDGFLPPVAAPSRPAVPPDVGVDPETPPRPRKKPPAAPVKPMLRLVSLQDDLDLAPSAAKYQRGGGPRGHNGVRSLSSAIKGSRDFHRLWVGIGRPDERSEVASYVLRPLSRDEVRACGYDEDERASGPVLERAWQEVLRIGFEDE</sequence>
<keyword evidence="8" id="KW-1185">Reference proteome</keyword>
<protein>
    <recommendedName>
        <fullName evidence="1">peptidyl-tRNA hydrolase</fullName>
        <ecNumber evidence="1">3.1.1.29</ecNumber>
    </recommendedName>
</protein>
<organism evidence="7 8">
    <name type="scientific">Rhodotorula graminis (strain WP1)</name>
    <dbReference type="NCBI Taxonomy" id="578459"/>
    <lineage>
        <taxon>Eukaryota</taxon>
        <taxon>Fungi</taxon>
        <taxon>Dikarya</taxon>
        <taxon>Basidiomycota</taxon>
        <taxon>Pucciniomycotina</taxon>
        <taxon>Microbotryomycetes</taxon>
        <taxon>Sporidiobolales</taxon>
        <taxon>Sporidiobolaceae</taxon>
        <taxon>Rhodotorula</taxon>
    </lineage>
</organism>
<feature type="region of interest" description="Disordered" evidence="6">
    <location>
        <begin position="171"/>
        <end position="197"/>
    </location>
</feature>
<proteinExistence type="inferred from homology"/>
<dbReference type="PANTHER" id="PTHR17224">
    <property type="entry name" value="PEPTIDYL-TRNA HYDROLASE"/>
    <property type="match status" value="1"/>
</dbReference>
<dbReference type="RefSeq" id="XP_018268328.1">
    <property type="nucleotide sequence ID" value="XM_018418180.1"/>
</dbReference>
<evidence type="ECO:0000256" key="3">
    <source>
        <dbReference type="ARBA" id="ARBA00022801"/>
    </source>
</evidence>
<evidence type="ECO:0000256" key="1">
    <source>
        <dbReference type="ARBA" id="ARBA00013260"/>
    </source>
</evidence>
<dbReference type="Gene3D" id="3.40.50.1470">
    <property type="entry name" value="Peptidyl-tRNA hydrolase"/>
    <property type="match status" value="1"/>
</dbReference>
<evidence type="ECO:0000256" key="6">
    <source>
        <dbReference type="SAM" id="MobiDB-lite"/>
    </source>
</evidence>
<dbReference type="SUPFAM" id="SSF53178">
    <property type="entry name" value="Peptidyl-tRNA hydrolase-like"/>
    <property type="match status" value="2"/>
</dbReference>
<dbReference type="EMBL" id="KQ474088">
    <property type="protein sequence ID" value="KPV72279.1"/>
    <property type="molecule type" value="Genomic_DNA"/>
</dbReference>
<keyword evidence="2" id="KW-0820">tRNA-binding</keyword>
<name>A0A0P9GH79_RHOGW</name>
<dbReference type="Proteomes" id="UP000053890">
    <property type="component" value="Unassembled WGS sequence"/>
</dbReference>
<evidence type="ECO:0000313" key="8">
    <source>
        <dbReference type="Proteomes" id="UP000053890"/>
    </source>
</evidence>
<dbReference type="InterPro" id="IPR036416">
    <property type="entry name" value="Pept_tRNA_hydro_sf"/>
</dbReference>
<reference evidence="7 8" key="1">
    <citation type="journal article" date="2015" name="Front. Microbiol.">
        <title>Genome sequence of the plant growth promoting endophytic yeast Rhodotorula graminis WP1.</title>
        <authorList>
            <person name="Firrincieli A."/>
            <person name="Otillar R."/>
            <person name="Salamov A."/>
            <person name="Schmutz J."/>
            <person name="Khan Z."/>
            <person name="Redman R.S."/>
            <person name="Fleck N.D."/>
            <person name="Lindquist E."/>
            <person name="Grigoriev I.V."/>
            <person name="Doty S.L."/>
        </authorList>
    </citation>
    <scope>NUCLEOTIDE SEQUENCE [LARGE SCALE GENOMIC DNA]</scope>
    <source>
        <strain evidence="7 8">WP1</strain>
    </source>
</reference>
<dbReference type="PROSITE" id="PS01196">
    <property type="entry name" value="PEPT_TRNA_HYDROL_2"/>
    <property type="match status" value="1"/>
</dbReference>
<dbReference type="GeneID" id="28978628"/>
<accession>A0A0P9GH79</accession>
<dbReference type="OrthoDB" id="1711136at2759"/>
<evidence type="ECO:0000256" key="5">
    <source>
        <dbReference type="ARBA" id="ARBA00038063"/>
    </source>
</evidence>
<dbReference type="InterPro" id="IPR001328">
    <property type="entry name" value="Pept_tRNA_hydro"/>
</dbReference>
<keyword evidence="4" id="KW-0694">RNA-binding</keyword>
<dbReference type="OMA" id="ACLLEPC"/>
<dbReference type="Pfam" id="PF01195">
    <property type="entry name" value="Pept_tRNA_hydro"/>
    <property type="match status" value="1"/>
</dbReference>
<dbReference type="InterPro" id="IPR018171">
    <property type="entry name" value="Pept_tRNA_hydro_CS"/>
</dbReference>